<feature type="domain" description="FecR protein" evidence="2">
    <location>
        <begin position="186"/>
        <end position="279"/>
    </location>
</feature>
<keyword evidence="1" id="KW-1133">Transmembrane helix</keyword>
<evidence type="ECO:0000313" key="5">
    <source>
        <dbReference type="Proteomes" id="UP000324611"/>
    </source>
</evidence>
<dbReference type="Gene3D" id="3.55.50.30">
    <property type="match status" value="1"/>
</dbReference>
<feature type="transmembrane region" description="Helical" evidence="1">
    <location>
        <begin position="91"/>
        <end position="108"/>
    </location>
</feature>
<dbReference type="InterPro" id="IPR006860">
    <property type="entry name" value="FecR"/>
</dbReference>
<organism evidence="4 5">
    <name type="scientific">Chitinophaga agrisoli</name>
    <dbReference type="NCBI Taxonomy" id="2607653"/>
    <lineage>
        <taxon>Bacteria</taxon>
        <taxon>Pseudomonadati</taxon>
        <taxon>Bacteroidota</taxon>
        <taxon>Chitinophagia</taxon>
        <taxon>Chitinophagales</taxon>
        <taxon>Chitinophagaceae</taxon>
        <taxon>Chitinophaga</taxon>
    </lineage>
</organism>
<dbReference type="GO" id="GO:0016989">
    <property type="term" value="F:sigma factor antagonist activity"/>
    <property type="evidence" value="ECO:0007669"/>
    <property type="project" value="TreeGrafter"/>
</dbReference>
<reference evidence="4 5" key="1">
    <citation type="submission" date="2019-09" db="EMBL/GenBank/DDBJ databases">
        <title>Chitinophaga ginsengihumi sp. nov., isolated from soil of ginseng rhizosphere.</title>
        <authorList>
            <person name="Lee J."/>
        </authorList>
    </citation>
    <scope>NUCLEOTIDE SEQUENCE [LARGE SCALE GENOMIC DNA]</scope>
    <source>
        <strain evidence="4 5">BN140078</strain>
    </source>
</reference>
<reference evidence="4 5" key="2">
    <citation type="submission" date="2019-09" db="EMBL/GenBank/DDBJ databases">
        <authorList>
            <person name="Jin C."/>
        </authorList>
    </citation>
    <scope>NUCLEOTIDE SEQUENCE [LARGE SCALE GENOMIC DNA]</scope>
    <source>
        <strain evidence="4 5">BN140078</strain>
    </source>
</reference>
<dbReference type="Proteomes" id="UP000324611">
    <property type="component" value="Unassembled WGS sequence"/>
</dbReference>
<dbReference type="AlphaFoldDB" id="A0A5B2VJ57"/>
<sequence length="391" mass="43039">MKNERLIYLFERYAQQQQTDVEMAELQQFLADERNEEQVKAVIDEYFTDQTPVYKMKTGVADDILTTILQTQEEATTAVVRALPRRRHTSWWAAAAVVAVCGAGIYIWQRPAAQQAVPAASVATLKHNGRPGGNKATLTLADGSVISLDSTGHQTIPVQGGAIQQHNGQLAYTVTQPKEASYNVLSIPRGGQFQLVLPDGTKVWLNAASSLRYPTAFTGKERVVELTGEAYFEIAQNETQPFKVTVGVAAVTALGTSFNVMAYADESNIHTTLVSGAVQVSCPEGSKVLQPGMQSVWNKTTHVLHIQDADIDRTLAWKSGFFELDNTDLPTIMRQLARWYDIEIIDQSKGKTAGLFGGRISRDVNLTDVLHVLERYGVRFSIEGNKVTILP</sequence>
<name>A0A5B2VJ57_9BACT</name>
<dbReference type="Pfam" id="PF16344">
    <property type="entry name" value="FecR_C"/>
    <property type="match status" value="1"/>
</dbReference>
<dbReference type="EMBL" id="VUOC01000004">
    <property type="protein sequence ID" value="KAA2238944.1"/>
    <property type="molecule type" value="Genomic_DNA"/>
</dbReference>
<dbReference type="Gene3D" id="2.60.120.1440">
    <property type="match status" value="1"/>
</dbReference>
<dbReference type="InterPro" id="IPR032508">
    <property type="entry name" value="FecR_C"/>
</dbReference>
<keyword evidence="1" id="KW-0812">Transmembrane</keyword>
<dbReference type="FunFam" id="2.60.120.1440:FF:000001">
    <property type="entry name" value="Putative anti-sigma factor"/>
    <property type="match status" value="1"/>
</dbReference>
<evidence type="ECO:0000259" key="2">
    <source>
        <dbReference type="Pfam" id="PF04773"/>
    </source>
</evidence>
<dbReference type="InterPro" id="IPR012373">
    <property type="entry name" value="Ferrdict_sens_TM"/>
</dbReference>
<feature type="domain" description="Protein FecR C-terminal" evidence="3">
    <location>
        <begin position="322"/>
        <end position="389"/>
    </location>
</feature>
<dbReference type="Pfam" id="PF04773">
    <property type="entry name" value="FecR"/>
    <property type="match status" value="1"/>
</dbReference>
<evidence type="ECO:0000313" key="4">
    <source>
        <dbReference type="EMBL" id="KAA2238944.1"/>
    </source>
</evidence>
<dbReference type="PANTHER" id="PTHR30273:SF2">
    <property type="entry name" value="PROTEIN FECR"/>
    <property type="match status" value="1"/>
</dbReference>
<accession>A0A5B2VJ57</accession>
<keyword evidence="5" id="KW-1185">Reference proteome</keyword>
<evidence type="ECO:0000259" key="3">
    <source>
        <dbReference type="Pfam" id="PF16344"/>
    </source>
</evidence>
<gene>
    <name evidence="4" type="ORF">F0L74_22275</name>
</gene>
<dbReference type="RefSeq" id="WP_149840123.1">
    <property type="nucleotide sequence ID" value="NZ_VUOC01000004.1"/>
</dbReference>
<evidence type="ECO:0000256" key="1">
    <source>
        <dbReference type="SAM" id="Phobius"/>
    </source>
</evidence>
<proteinExistence type="predicted"/>
<keyword evidence="1" id="KW-0472">Membrane</keyword>
<dbReference type="PANTHER" id="PTHR30273">
    <property type="entry name" value="PERIPLASMIC SIGNAL SENSOR AND SIGMA FACTOR ACTIVATOR FECR-RELATED"/>
    <property type="match status" value="1"/>
</dbReference>
<comment type="caution">
    <text evidence="4">The sequence shown here is derived from an EMBL/GenBank/DDBJ whole genome shotgun (WGS) entry which is preliminary data.</text>
</comment>
<protein>
    <submittedName>
        <fullName evidence="4">FecR family protein</fullName>
    </submittedName>
</protein>